<dbReference type="EMBL" id="JANEYG010000114">
    <property type="protein sequence ID" value="KAJ8912704.1"/>
    <property type="molecule type" value="Genomic_DNA"/>
</dbReference>
<keyword evidence="2" id="KW-0479">Metal-binding</keyword>
<name>A0AAV8VEK9_9CUCU</name>
<evidence type="ECO:0000313" key="8">
    <source>
        <dbReference type="EMBL" id="KAJ8912704.1"/>
    </source>
</evidence>
<keyword evidence="5 6" id="KW-0238">DNA-binding</keyword>
<dbReference type="Pfam" id="PF13359">
    <property type="entry name" value="DDE_Tnp_4"/>
    <property type="match status" value="1"/>
</dbReference>
<dbReference type="SUPFAM" id="SSF57716">
    <property type="entry name" value="Glucocorticoid receptor-like (DNA-binding domain)"/>
    <property type="match status" value="1"/>
</dbReference>
<evidence type="ECO:0000313" key="9">
    <source>
        <dbReference type="Proteomes" id="UP001159042"/>
    </source>
</evidence>
<proteinExistence type="predicted"/>
<gene>
    <name evidence="8" type="ORF">NQ315_012258</name>
</gene>
<evidence type="ECO:0000256" key="2">
    <source>
        <dbReference type="ARBA" id="ARBA00022723"/>
    </source>
</evidence>
<dbReference type="Pfam" id="PF05485">
    <property type="entry name" value="THAP"/>
    <property type="match status" value="1"/>
</dbReference>
<dbReference type="PANTHER" id="PTHR23080">
    <property type="entry name" value="THAP DOMAIN PROTEIN"/>
    <property type="match status" value="1"/>
</dbReference>
<keyword evidence="3 6" id="KW-0863">Zinc-finger</keyword>
<dbReference type="AlphaFoldDB" id="A0AAV8VEK9"/>
<sequence>MQKSCFVPKCSHTSANSNKIFITVPFKEEVRRSWCNAVNRKKIPKATSGGIFCCEDHFDLERKSVKRVLFQEPSTSAQISSPESSPKKSKILQSSSSSSVASSISSNVQIEDSSSSNTSEEYFKDTYLQKLSIDRTLLSIIDCFEIERPTNSVHQALTWSSYKKANTVKYLISATPDGIINFVSCGYGGRATDSEIVKDSGYLNVLSENCEVMADRGFKQIDSALAAKSCRLIKYAITFFRKLSLHTLRHPYSVASGVKSSREEVKLGKRIASLRIHIERVIRRLREFEILKAHAYRVKDGIEIRLYSLSPTGSKTIHYHSDFR</sequence>
<dbReference type="Proteomes" id="UP001159042">
    <property type="component" value="Unassembled WGS sequence"/>
</dbReference>
<evidence type="ECO:0000256" key="1">
    <source>
        <dbReference type="ARBA" id="ARBA00001968"/>
    </source>
</evidence>
<feature type="domain" description="THAP-type" evidence="7">
    <location>
        <begin position="1"/>
        <end position="78"/>
    </location>
</feature>
<evidence type="ECO:0000256" key="3">
    <source>
        <dbReference type="ARBA" id="ARBA00022771"/>
    </source>
</evidence>
<reference evidence="8 9" key="1">
    <citation type="journal article" date="2023" name="Insect Mol. Biol.">
        <title>Genome sequencing provides insights into the evolution of gene families encoding plant cell wall-degrading enzymes in longhorned beetles.</title>
        <authorList>
            <person name="Shin N.R."/>
            <person name="Okamura Y."/>
            <person name="Kirsch R."/>
            <person name="Pauchet Y."/>
        </authorList>
    </citation>
    <scope>NUCLEOTIDE SEQUENCE [LARGE SCALE GENOMIC DNA]</scope>
    <source>
        <strain evidence="8">EAD_L_NR</strain>
    </source>
</reference>
<evidence type="ECO:0000256" key="5">
    <source>
        <dbReference type="ARBA" id="ARBA00023125"/>
    </source>
</evidence>
<keyword evidence="4" id="KW-0862">Zinc</keyword>
<dbReference type="GO" id="GO:0003677">
    <property type="term" value="F:DNA binding"/>
    <property type="evidence" value="ECO:0007669"/>
    <property type="project" value="UniProtKB-UniRule"/>
</dbReference>
<dbReference type="InterPro" id="IPR006612">
    <property type="entry name" value="THAP_Znf"/>
</dbReference>
<organism evidence="8 9">
    <name type="scientific">Exocentrus adspersus</name>
    <dbReference type="NCBI Taxonomy" id="1586481"/>
    <lineage>
        <taxon>Eukaryota</taxon>
        <taxon>Metazoa</taxon>
        <taxon>Ecdysozoa</taxon>
        <taxon>Arthropoda</taxon>
        <taxon>Hexapoda</taxon>
        <taxon>Insecta</taxon>
        <taxon>Pterygota</taxon>
        <taxon>Neoptera</taxon>
        <taxon>Endopterygota</taxon>
        <taxon>Coleoptera</taxon>
        <taxon>Polyphaga</taxon>
        <taxon>Cucujiformia</taxon>
        <taxon>Chrysomeloidea</taxon>
        <taxon>Cerambycidae</taxon>
        <taxon>Lamiinae</taxon>
        <taxon>Acanthocinini</taxon>
        <taxon>Exocentrus</taxon>
    </lineage>
</organism>
<evidence type="ECO:0000259" key="7">
    <source>
        <dbReference type="PROSITE" id="PS50950"/>
    </source>
</evidence>
<evidence type="ECO:0000256" key="6">
    <source>
        <dbReference type="PROSITE-ProRule" id="PRU00309"/>
    </source>
</evidence>
<comment type="cofactor">
    <cofactor evidence="1">
        <name>a divalent metal cation</name>
        <dbReference type="ChEBI" id="CHEBI:60240"/>
    </cofactor>
</comment>
<protein>
    <recommendedName>
        <fullName evidence="7">THAP-type domain-containing protein</fullName>
    </recommendedName>
</protein>
<feature type="non-terminal residue" evidence="8">
    <location>
        <position position="324"/>
    </location>
</feature>
<accession>A0AAV8VEK9</accession>
<comment type="caution">
    <text evidence="8">The sequence shown here is derived from an EMBL/GenBank/DDBJ whole genome shotgun (WGS) entry which is preliminary data.</text>
</comment>
<keyword evidence="9" id="KW-1185">Reference proteome</keyword>
<evidence type="ECO:0000256" key="4">
    <source>
        <dbReference type="ARBA" id="ARBA00022833"/>
    </source>
</evidence>
<dbReference type="PROSITE" id="PS50950">
    <property type="entry name" value="ZF_THAP"/>
    <property type="match status" value="1"/>
</dbReference>
<dbReference type="GO" id="GO:0008270">
    <property type="term" value="F:zinc ion binding"/>
    <property type="evidence" value="ECO:0007669"/>
    <property type="project" value="UniProtKB-KW"/>
</dbReference>
<dbReference type="PANTHER" id="PTHR23080:SF143">
    <property type="entry name" value="SI:DKEY-56D12.4"/>
    <property type="match status" value="1"/>
</dbReference>
<dbReference type="InterPro" id="IPR027806">
    <property type="entry name" value="HARBI1_dom"/>
</dbReference>